<dbReference type="Gene3D" id="2.130.10.10">
    <property type="entry name" value="YVTN repeat-like/Quinoprotein amine dehydrogenase"/>
    <property type="match status" value="2"/>
</dbReference>
<feature type="compositionally biased region" description="Polar residues" evidence="3">
    <location>
        <begin position="900"/>
        <end position="918"/>
    </location>
</feature>
<accession>A0A0F7SV46</accession>
<feature type="compositionally biased region" description="Polar residues" evidence="3">
    <location>
        <begin position="961"/>
        <end position="974"/>
    </location>
</feature>
<dbReference type="SMART" id="SM00320">
    <property type="entry name" value="WD40"/>
    <property type="match status" value="4"/>
</dbReference>
<feature type="region of interest" description="Disordered" evidence="3">
    <location>
        <begin position="900"/>
        <end position="1039"/>
    </location>
</feature>
<evidence type="ECO:0000256" key="1">
    <source>
        <dbReference type="ARBA" id="ARBA00022574"/>
    </source>
</evidence>
<reference evidence="5" key="1">
    <citation type="submission" date="2014-08" db="EMBL/GenBank/DDBJ databases">
        <authorList>
            <person name="Sharma Rahul"/>
            <person name="Thines Marco"/>
        </authorList>
    </citation>
    <scope>NUCLEOTIDE SEQUENCE</scope>
</reference>
<dbReference type="PANTHER" id="PTHR46200:SF1">
    <property type="entry name" value="GATOR COMPLEX PROTEIN WDR24"/>
    <property type="match status" value="1"/>
</dbReference>
<dbReference type="GO" id="GO:0016239">
    <property type="term" value="P:positive regulation of macroautophagy"/>
    <property type="evidence" value="ECO:0007669"/>
    <property type="project" value="TreeGrafter"/>
</dbReference>
<name>A0A0F7SV46_PHARH</name>
<feature type="compositionally biased region" description="Basic and acidic residues" evidence="3">
    <location>
        <begin position="812"/>
        <end position="823"/>
    </location>
</feature>
<keyword evidence="2" id="KW-0677">Repeat</keyword>
<feature type="compositionally biased region" description="Acidic residues" evidence="3">
    <location>
        <begin position="936"/>
        <end position="949"/>
    </location>
</feature>
<feature type="compositionally biased region" description="Low complexity" evidence="3">
    <location>
        <begin position="854"/>
        <end position="872"/>
    </location>
</feature>
<evidence type="ECO:0000256" key="3">
    <source>
        <dbReference type="SAM" id="MobiDB-lite"/>
    </source>
</evidence>
<dbReference type="GO" id="GO:1904263">
    <property type="term" value="P:positive regulation of TORC1 signaling"/>
    <property type="evidence" value="ECO:0007669"/>
    <property type="project" value="TreeGrafter"/>
</dbReference>
<dbReference type="InterPro" id="IPR036322">
    <property type="entry name" value="WD40_repeat_dom_sf"/>
</dbReference>
<feature type="compositionally biased region" description="Basic and acidic residues" evidence="3">
    <location>
        <begin position="270"/>
        <end position="285"/>
    </location>
</feature>
<feature type="compositionally biased region" description="Polar residues" evidence="3">
    <location>
        <begin position="794"/>
        <end position="809"/>
    </location>
</feature>
<feature type="compositionally biased region" description="Polar residues" evidence="3">
    <location>
        <begin position="244"/>
        <end position="263"/>
    </location>
</feature>
<dbReference type="SUPFAM" id="SSF50978">
    <property type="entry name" value="WD40 repeat-like"/>
    <property type="match status" value="1"/>
</dbReference>
<evidence type="ECO:0000313" key="5">
    <source>
        <dbReference type="EMBL" id="CED84390.1"/>
    </source>
</evidence>
<feature type="region of interest" description="Disordered" evidence="3">
    <location>
        <begin position="197"/>
        <end position="293"/>
    </location>
</feature>
<feature type="region of interest" description="Disordered" evidence="3">
    <location>
        <begin position="15"/>
        <end position="52"/>
    </location>
</feature>
<dbReference type="PANTHER" id="PTHR46200">
    <property type="entry name" value="GATOR COMPLEX PROTEIN WDR24"/>
    <property type="match status" value="1"/>
</dbReference>
<dbReference type="GO" id="GO:0005774">
    <property type="term" value="C:vacuolar membrane"/>
    <property type="evidence" value="ECO:0007669"/>
    <property type="project" value="TreeGrafter"/>
</dbReference>
<dbReference type="Pfam" id="PF17120">
    <property type="entry name" value="zf-RING_16"/>
    <property type="match status" value="1"/>
</dbReference>
<dbReference type="GO" id="GO:0005829">
    <property type="term" value="C:cytosol"/>
    <property type="evidence" value="ECO:0007669"/>
    <property type="project" value="TreeGrafter"/>
</dbReference>
<organism evidence="5">
    <name type="scientific">Phaffia rhodozyma</name>
    <name type="common">Yeast</name>
    <name type="synonym">Xanthophyllomyces dendrorhous</name>
    <dbReference type="NCBI Taxonomy" id="264483"/>
    <lineage>
        <taxon>Eukaryota</taxon>
        <taxon>Fungi</taxon>
        <taxon>Dikarya</taxon>
        <taxon>Basidiomycota</taxon>
        <taxon>Agaricomycotina</taxon>
        <taxon>Tremellomycetes</taxon>
        <taxon>Cystofilobasidiales</taxon>
        <taxon>Mrakiaceae</taxon>
        <taxon>Phaffia</taxon>
    </lineage>
</organism>
<feature type="region of interest" description="Disordered" evidence="3">
    <location>
        <begin position="747"/>
        <end position="878"/>
    </location>
</feature>
<sequence length="1364" mass="147540">MHKLGNVLSSYASNLSSTSSATPSSNASAFYSSNSLSPPRPSSFPLSTSPVTYTSALPARSSTLYDPRDSYLMYPEYTVSPDVVGSYDRETGMEHGLPRLADRYAKGHILNKDQSSEQSKKAPRWKGEERERPLAVEGGELGNLLAGLALGPEGSDRAVVAGNDILRVISISSPSSLPPLSPPPHVVPPIFSLSNASYASQSRPSTPPGAPPSRSASASDRSSSHNRSSISSGSTSVAPFIPSPNVSPVTAPTRTGRTAQRASYTPPPSLKKESQQQKNSKDEPLLGRGPGGVEIREITRLQGLRDATGGGGIVECRWGSGSQTGRVFVSSRKGGVFCWDVNSPTKILSTLNVDPTRRPISCIRLAPHGQLTPPCLLTAGHDSILRLYDFRLPASSRATLSYSFLNPLTSPITALAVCPTNPLSCVLGLENGTIGWVDWRKGNRMLGRKFSEHGDGGVACLDWKEAGREGELGEGKSDGGWIASGGLDRKVFIYNNADPHKAKYRTLWTPHPVSKLGWRPGHDTEIAVVPFATVSTMTEDPSGDPSIQIWDIRREFVPKYILEGGDGVVAELAWNTHGTLWAAYKNGGIVQHDIRYHSRPLDQIPRSTVAWDQSNNLTFVADAHEPGEIPFDDPIPDFAGRLALLGKEPKSLWDDRFEPHQVLMEQEIPGFNKSRFEFIADRYRIHGAEPEKLCEQNAQAALEANLAYEYKVWSMLGSLLADTKAIPVQGTHRLSFNEDAAIRAGIKRGQLKPSSRQQSPLLIGVERLKPRSRSHSHSPLSGNPSRELPLPATNFPSGSRLRQSHSRNPSADYREVRLEEESSPRGGPSDHTLPVTMLNMDTEFPSESGGGTGSDIDSSSLSSSSSSSDSEGAMLPPSVMSSVYQSGRRSFNSTYRPVIQTQSHLGSRRPSPSANVNRPNLLKRDSKMPNVVSAVDSDDGESSEDDDMADGPYGPYGFDSIISNPMTITATPTKSPAAPLPSNGSAPPPPIPSSYSSNAHLPINHKTNEPTPPSIKPKMTASKAGSQRADLTPSNSPMLNAVQLDDRRSSLTYGLAHLKGNERNRLGGLDDGVQDPALVFHWFLELHQQRIESVRRWVETFLNMGDSQMAACIIIVTSPVIKLVSVKRSERIVTAYHDRLMSMELYVEAAHIRRFSGVYSLGQLTQANTTTYLSCPNHPSHALPYQDDEGNDVHGHGGGVGWCAKSQEWAVECGFCGLPVKKGMLIVCGECGHGGHSDCMQRYFNTEPPEQPFEETDPIENASRETSPAYQSNLSYVTVRGDSPGRATTSFGSSFSVNPGAGESERGISPLGTGHLNSSGFKTERDRGREREREKDRLGLKLGPGGATVDEVYGQTCASGCGHL</sequence>
<feature type="compositionally biased region" description="Basic and acidic residues" evidence="3">
    <location>
        <begin position="1322"/>
        <end position="1339"/>
    </location>
</feature>
<feature type="region of interest" description="Disordered" evidence="3">
    <location>
        <begin position="108"/>
        <end position="134"/>
    </location>
</feature>
<dbReference type="InterPro" id="IPR001680">
    <property type="entry name" value="WD40_rpt"/>
</dbReference>
<feature type="compositionally biased region" description="Polar residues" evidence="3">
    <location>
        <begin position="1286"/>
        <end position="1297"/>
    </location>
</feature>
<feature type="compositionally biased region" description="Low complexity" evidence="3">
    <location>
        <begin position="15"/>
        <end position="50"/>
    </location>
</feature>
<proteinExistence type="predicted"/>
<dbReference type="InterPro" id="IPR037590">
    <property type="entry name" value="WDR24"/>
</dbReference>
<protein>
    <submittedName>
        <fullName evidence="5">WD40 repeat-containing protein</fullName>
    </submittedName>
</protein>
<feature type="domain" description="WDR59/RTC1-like RING zinc finger" evidence="4">
    <location>
        <begin position="1211"/>
        <end position="1247"/>
    </location>
</feature>
<feature type="region of interest" description="Disordered" evidence="3">
    <location>
        <begin position="1285"/>
        <end position="1343"/>
    </location>
</feature>
<evidence type="ECO:0000256" key="2">
    <source>
        <dbReference type="ARBA" id="ARBA00022737"/>
    </source>
</evidence>
<keyword evidence="1" id="KW-0853">WD repeat</keyword>
<dbReference type="EMBL" id="LN483166">
    <property type="protein sequence ID" value="CED84390.1"/>
    <property type="molecule type" value="Genomic_DNA"/>
</dbReference>
<feature type="compositionally biased region" description="Low complexity" evidence="3">
    <location>
        <begin position="975"/>
        <end position="985"/>
    </location>
</feature>
<feature type="compositionally biased region" description="Low complexity" evidence="3">
    <location>
        <begin position="212"/>
        <end position="239"/>
    </location>
</feature>
<dbReference type="InterPro" id="IPR015943">
    <property type="entry name" value="WD40/YVTN_repeat-like_dom_sf"/>
</dbReference>
<evidence type="ECO:0000259" key="4">
    <source>
        <dbReference type="Pfam" id="PF17120"/>
    </source>
</evidence>
<feature type="region of interest" description="Disordered" evidence="3">
    <location>
        <begin position="1249"/>
        <end position="1272"/>
    </location>
</feature>
<dbReference type="InterPro" id="IPR049566">
    <property type="entry name" value="WDR59_RTC1-like_RING_Znf"/>
</dbReference>
<dbReference type="GO" id="GO:0061700">
    <property type="term" value="C:GATOR2 complex"/>
    <property type="evidence" value="ECO:0007669"/>
    <property type="project" value="TreeGrafter"/>
</dbReference>